<dbReference type="AlphaFoldDB" id="A0A4P9YZL9"/>
<dbReference type="SMART" id="SM00220">
    <property type="entry name" value="S_TKc"/>
    <property type="match status" value="1"/>
</dbReference>
<dbReference type="PROSITE" id="PS50078">
    <property type="entry name" value="POLO_BOX"/>
    <property type="match status" value="2"/>
</dbReference>
<evidence type="ECO:0000259" key="8">
    <source>
        <dbReference type="PROSITE" id="PS50078"/>
    </source>
</evidence>
<dbReference type="GO" id="GO:0005737">
    <property type="term" value="C:cytoplasm"/>
    <property type="evidence" value="ECO:0007669"/>
    <property type="project" value="TreeGrafter"/>
</dbReference>
<dbReference type="GO" id="GO:0005816">
    <property type="term" value="C:spindle pole body"/>
    <property type="evidence" value="ECO:0007669"/>
    <property type="project" value="TreeGrafter"/>
</dbReference>
<evidence type="ECO:0000256" key="6">
    <source>
        <dbReference type="ARBA" id="ARBA00022840"/>
    </source>
</evidence>
<feature type="domain" description="Protein kinase" evidence="7">
    <location>
        <begin position="1"/>
        <end position="111"/>
    </location>
</feature>
<dbReference type="GO" id="GO:0004674">
    <property type="term" value="F:protein serine/threonine kinase activity"/>
    <property type="evidence" value="ECO:0007669"/>
    <property type="project" value="UniProtKB-KW"/>
</dbReference>
<dbReference type="OrthoDB" id="408964at2759"/>
<evidence type="ECO:0000256" key="2">
    <source>
        <dbReference type="ARBA" id="ARBA00022679"/>
    </source>
</evidence>
<dbReference type="Gene3D" id="1.10.510.10">
    <property type="entry name" value="Transferase(Phosphotransferase) domain 1"/>
    <property type="match status" value="1"/>
</dbReference>
<dbReference type="Pfam" id="PF00659">
    <property type="entry name" value="POLO_box"/>
    <property type="match status" value="2"/>
</dbReference>
<dbReference type="PANTHER" id="PTHR24345">
    <property type="entry name" value="SERINE/THREONINE-PROTEIN KINASE PLK"/>
    <property type="match status" value="1"/>
</dbReference>
<dbReference type="InterPro" id="IPR011009">
    <property type="entry name" value="Kinase-like_dom_sf"/>
</dbReference>
<keyword evidence="3" id="KW-0677">Repeat</keyword>
<dbReference type="PROSITE" id="PS50011">
    <property type="entry name" value="PROTEIN_KINASE_DOM"/>
    <property type="match status" value="1"/>
</dbReference>
<name>A0A4P9YZL9_9FUNG</name>
<evidence type="ECO:0000256" key="4">
    <source>
        <dbReference type="ARBA" id="ARBA00022741"/>
    </source>
</evidence>
<evidence type="ECO:0000256" key="3">
    <source>
        <dbReference type="ARBA" id="ARBA00022737"/>
    </source>
</evidence>
<dbReference type="CDD" id="cd13117">
    <property type="entry name" value="POLO_box_2"/>
    <property type="match status" value="1"/>
</dbReference>
<feature type="domain" description="POLO box" evidence="8">
    <location>
        <begin position="365"/>
        <end position="435"/>
    </location>
</feature>
<proteinExistence type="predicted"/>
<dbReference type="CDD" id="cd13118">
    <property type="entry name" value="POLO_box_1"/>
    <property type="match status" value="1"/>
</dbReference>
<dbReference type="Pfam" id="PF00069">
    <property type="entry name" value="Pkinase"/>
    <property type="match status" value="1"/>
</dbReference>
<reference evidence="10" key="1">
    <citation type="journal article" date="2018" name="Nat. Microbiol.">
        <title>Leveraging single-cell genomics to expand the fungal tree of life.</title>
        <authorList>
            <person name="Ahrendt S.R."/>
            <person name="Quandt C.A."/>
            <person name="Ciobanu D."/>
            <person name="Clum A."/>
            <person name="Salamov A."/>
            <person name="Andreopoulos B."/>
            <person name="Cheng J.F."/>
            <person name="Woyke T."/>
            <person name="Pelin A."/>
            <person name="Henrissat B."/>
            <person name="Reynolds N.K."/>
            <person name="Benny G.L."/>
            <person name="Smith M.E."/>
            <person name="James T.Y."/>
            <person name="Grigoriev I.V."/>
        </authorList>
    </citation>
    <scope>NUCLEOTIDE SEQUENCE [LARGE SCALE GENOMIC DNA]</scope>
    <source>
        <strain evidence="10">Benny S71-1</strain>
    </source>
</reference>
<keyword evidence="5 9" id="KW-0418">Kinase</keyword>
<evidence type="ECO:0000256" key="5">
    <source>
        <dbReference type="ARBA" id="ARBA00022777"/>
    </source>
</evidence>
<dbReference type="Gene3D" id="3.30.1120.30">
    <property type="entry name" value="POLO box domain"/>
    <property type="match status" value="2"/>
</dbReference>
<evidence type="ECO:0000313" key="9">
    <source>
        <dbReference type="EMBL" id="RKP25586.1"/>
    </source>
</evidence>
<dbReference type="Proteomes" id="UP000278143">
    <property type="component" value="Unassembled WGS sequence"/>
</dbReference>
<dbReference type="GO" id="GO:0005634">
    <property type="term" value="C:nucleus"/>
    <property type="evidence" value="ECO:0007669"/>
    <property type="project" value="TreeGrafter"/>
</dbReference>
<dbReference type="SUPFAM" id="SSF82615">
    <property type="entry name" value="Polo-box domain"/>
    <property type="match status" value="2"/>
</dbReference>
<dbReference type="GO" id="GO:0007052">
    <property type="term" value="P:mitotic spindle organization"/>
    <property type="evidence" value="ECO:0007669"/>
    <property type="project" value="TreeGrafter"/>
</dbReference>
<dbReference type="SUPFAM" id="SSF56112">
    <property type="entry name" value="Protein kinase-like (PK-like)"/>
    <property type="match status" value="1"/>
</dbReference>
<accession>A0A4P9YZL9</accession>
<dbReference type="InterPro" id="IPR036947">
    <property type="entry name" value="POLO_box_dom_sf"/>
</dbReference>
<feature type="domain" description="POLO box" evidence="8">
    <location>
        <begin position="259"/>
        <end position="344"/>
    </location>
</feature>
<evidence type="ECO:0000256" key="1">
    <source>
        <dbReference type="ARBA" id="ARBA00022527"/>
    </source>
</evidence>
<dbReference type="GO" id="GO:0005524">
    <property type="term" value="F:ATP binding"/>
    <property type="evidence" value="ECO:0007669"/>
    <property type="project" value="UniProtKB-KW"/>
</dbReference>
<sequence length="435" mass="49353">MTVTFLAQNALTICGTPNYIAPEILFDVDNGHSYEVDVWSLGVILYTMLFGKPPFQTKDVKEIYKKIREISYQFPPDIAVCNEAKELISLLLSKNPLARPTLEEVLKHPFIRKGPIPLRVPLSALYTAPTFTEDQYEPVVVEEVRRPLAAITPGQSLEDYYDDGEPIDDKQAAIAAAAAALNGIPKAERRVVEHNVHGDKLPTSQHYQYGPQTLAGRDSMEVLETMYKVLESCFSRLKQGRAISSALKLDGPPKAPLVFVCKWMDYTNKYGIGYELTDGSIGVFFNDATSMVRAPDSYHLEYFSYASSSDKKLLTRDAYTVESYAPELRKKVKLVGHFHEFMNEHLYLPQDYTFVDVNRTSRLDCMSKYVRTRYGVLFRLSNRIVQINYFDHVKLVLSEDARVVTIIDQQRQLHTYSLFEALADPESLAYTKAPA</sequence>
<keyword evidence="1" id="KW-0723">Serine/threonine-protein kinase</keyword>
<gene>
    <name evidence="9" type="ORF">SYNPS1DRAFT_22480</name>
</gene>
<keyword evidence="2" id="KW-0808">Transferase</keyword>
<dbReference type="InterPro" id="IPR000719">
    <property type="entry name" value="Prot_kinase_dom"/>
</dbReference>
<evidence type="ECO:0000259" key="7">
    <source>
        <dbReference type="PROSITE" id="PS50011"/>
    </source>
</evidence>
<keyword evidence="6" id="KW-0067">ATP-binding</keyword>
<dbReference type="PANTHER" id="PTHR24345:SF0">
    <property type="entry name" value="CELL CYCLE SERINE_THREONINE-PROTEIN KINASE CDC5_MSD2"/>
    <property type="match status" value="1"/>
</dbReference>
<dbReference type="EMBL" id="KZ989692">
    <property type="protein sequence ID" value="RKP25586.1"/>
    <property type="molecule type" value="Genomic_DNA"/>
</dbReference>
<dbReference type="InterPro" id="IPR000959">
    <property type="entry name" value="POLO_box_dom"/>
</dbReference>
<organism evidence="9 10">
    <name type="scientific">Syncephalis pseudoplumigaleata</name>
    <dbReference type="NCBI Taxonomy" id="1712513"/>
    <lineage>
        <taxon>Eukaryota</taxon>
        <taxon>Fungi</taxon>
        <taxon>Fungi incertae sedis</taxon>
        <taxon>Zoopagomycota</taxon>
        <taxon>Zoopagomycotina</taxon>
        <taxon>Zoopagomycetes</taxon>
        <taxon>Zoopagales</taxon>
        <taxon>Piptocephalidaceae</taxon>
        <taxon>Syncephalis</taxon>
    </lineage>
</organism>
<dbReference type="InterPro" id="IPR033701">
    <property type="entry name" value="POLO_box_1"/>
</dbReference>
<dbReference type="GO" id="GO:0000922">
    <property type="term" value="C:spindle pole"/>
    <property type="evidence" value="ECO:0007669"/>
    <property type="project" value="TreeGrafter"/>
</dbReference>
<keyword evidence="4" id="KW-0547">Nucleotide-binding</keyword>
<dbReference type="GO" id="GO:0000776">
    <property type="term" value="C:kinetochore"/>
    <property type="evidence" value="ECO:0007669"/>
    <property type="project" value="TreeGrafter"/>
</dbReference>
<keyword evidence="10" id="KW-1185">Reference proteome</keyword>
<evidence type="ECO:0000313" key="10">
    <source>
        <dbReference type="Proteomes" id="UP000278143"/>
    </source>
</evidence>
<protein>
    <submittedName>
        <fullName evidence="9">Kinase-like domain-containing protein</fullName>
    </submittedName>
</protein>
<dbReference type="InterPro" id="IPR033695">
    <property type="entry name" value="POLO_box_2"/>
</dbReference>